<comment type="caution">
    <text evidence="4">The sequence shown here is derived from an EMBL/GenBank/DDBJ whole genome shotgun (WGS) entry which is preliminary data.</text>
</comment>
<dbReference type="InterPro" id="IPR031583">
    <property type="entry name" value="PelD_GGDEF"/>
</dbReference>
<feature type="transmembrane region" description="Helical" evidence="1">
    <location>
        <begin position="54"/>
        <end position="76"/>
    </location>
</feature>
<dbReference type="InterPro" id="IPR029016">
    <property type="entry name" value="GAF-like_dom_sf"/>
</dbReference>
<evidence type="ECO:0000256" key="1">
    <source>
        <dbReference type="SAM" id="Phobius"/>
    </source>
</evidence>
<keyword evidence="1" id="KW-1133">Transmembrane helix</keyword>
<evidence type="ECO:0000313" key="5">
    <source>
        <dbReference type="Proteomes" id="UP000646152"/>
    </source>
</evidence>
<proteinExistence type="predicted"/>
<feature type="domain" description="GAF" evidence="2">
    <location>
        <begin position="178"/>
        <end position="298"/>
    </location>
</feature>
<evidence type="ECO:0000259" key="2">
    <source>
        <dbReference type="Pfam" id="PF13492"/>
    </source>
</evidence>
<dbReference type="InterPro" id="IPR003018">
    <property type="entry name" value="GAF"/>
</dbReference>
<keyword evidence="1" id="KW-0472">Membrane</keyword>
<evidence type="ECO:0000259" key="3">
    <source>
        <dbReference type="Pfam" id="PF16963"/>
    </source>
</evidence>
<dbReference type="SUPFAM" id="SSF55781">
    <property type="entry name" value="GAF domain-like"/>
    <property type="match status" value="1"/>
</dbReference>
<dbReference type="InterPro" id="IPR038367">
    <property type="entry name" value="PelD_GGDEF_sf"/>
</dbReference>
<organism evidence="4 5">
    <name type="scientific">Oceanisphaera marina</name>
    <dbReference type="NCBI Taxonomy" id="2017550"/>
    <lineage>
        <taxon>Bacteria</taxon>
        <taxon>Pseudomonadati</taxon>
        <taxon>Pseudomonadota</taxon>
        <taxon>Gammaproteobacteria</taxon>
        <taxon>Aeromonadales</taxon>
        <taxon>Aeromonadaceae</taxon>
        <taxon>Oceanisphaera</taxon>
    </lineage>
</organism>
<feature type="domain" description="PelD GGDEF" evidence="3">
    <location>
        <begin position="317"/>
        <end position="399"/>
    </location>
</feature>
<dbReference type="RefSeq" id="WP_188629732.1">
    <property type="nucleotide sequence ID" value="NZ_BMKE01000012.1"/>
</dbReference>
<protein>
    <submittedName>
        <fullName evidence="4">Pellicle/biofilm biosynthesis protein PelD</fullName>
    </submittedName>
</protein>
<dbReference type="Pfam" id="PF16963">
    <property type="entry name" value="PelD_GGDEF"/>
    <property type="match status" value="1"/>
</dbReference>
<evidence type="ECO:0000313" key="4">
    <source>
        <dbReference type="EMBL" id="GGB44684.1"/>
    </source>
</evidence>
<keyword evidence="5" id="KW-1185">Reference proteome</keyword>
<feature type="transmembrane region" description="Helical" evidence="1">
    <location>
        <begin position="88"/>
        <end position="107"/>
    </location>
</feature>
<keyword evidence="1" id="KW-0812">Transmembrane</keyword>
<name>A0ABQ1IKE4_9GAMM</name>
<dbReference type="EMBL" id="BMKE01000012">
    <property type="protein sequence ID" value="GGB44684.1"/>
    <property type="molecule type" value="Genomic_DNA"/>
</dbReference>
<dbReference type="Gene3D" id="3.30.70.2880">
    <property type="match status" value="1"/>
</dbReference>
<dbReference type="Pfam" id="PF13492">
    <property type="entry name" value="GAF_3"/>
    <property type="match status" value="1"/>
</dbReference>
<feature type="transmembrane region" description="Helical" evidence="1">
    <location>
        <begin position="16"/>
        <end position="34"/>
    </location>
</feature>
<reference evidence="5" key="1">
    <citation type="journal article" date="2019" name="Int. J. Syst. Evol. Microbiol.">
        <title>The Global Catalogue of Microorganisms (GCM) 10K type strain sequencing project: providing services to taxonomists for standard genome sequencing and annotation.</title>
        <authorList>
            <consortium name="The Broad Institute Genomics Platform"/>
            <consortium name="The Broad Institute Genome Sequencing Center for Infectious Disease"/>
            <person name="Wu L."/>
            <person name="Ma J."/>
        </authorList>
    </citation>
    <scope>NUCLEOTIDE SEQUENCE [LARGE SCALE GENOMIC DNA]</scope>
    <source>
        <strain evidence="5">CGMCC 1.15923</strain>
    </source>
</reference>
<dbReference type="Gene3D" id="3.30.450.40">
    <property type="match status" value="1"/>
</dbReference>
<sequence length="447" mass="49672">MSTLQSRMTSGFKRESIAWLETLVVSVITLYVWLQSGLPVSTEATQSFFWPLLGPLLVALRYGFAKGFTCALLMLAGLASIMSTQGELALFPFSIAVGILLVAMLAGEFHDHWQVLNNKRLREYKEMSRKLESFTQSYHLLKLSHDKLEQRSAGQTVSLRASISSLHNMATSLSSNRLDKLGQPILNLLAEIGGLEVAGIYLVINGKVDAEPKAKLGDYHELDLDDPMLQSMLSELTLLSVARMEAHQAHPSRYQLCIPLLDIQKNLRAVVVVESARFFQQTLADHALLSLVANHAANLLSDTLVTPLLMPEQGGLFLEYLDQAEQNQRQFGIDSQLVVCTASNHLQKKRLDAIVNHRRGADIYWVCQSSTGAPSLFVLLPLSSITDARDYMQRVEHLFGLSASSTLSDFGMQGPFSVKKDLEDIRSLTYQYGAFDESPAIHSSHRH</sequence>
<accession>A0ABQ1IKE4</accession>
<dbReference type="Proteomes" id="UP000646152">
    <property type="component" value="Unassembled WGS sequence"/>
</dbReference>
<gene>
    <name evidence="4" type="primary">pelD</name>
    <name evidence="4" type="ORF">GCM10011502_17490</name>
</gene>